<gene>
    <name evidence="2" type="ORF">BHC57_08655</name>
</gene>
<name>A0A855FVQ2_9NEIS</name>
<protein>
    <submittedName>
        <fullName evidence="2">Uncharacterized protein</fullName>
    </submittedName>
</protein>
<sequence>MNNSIPKVKTAYVLLVNVDDRQTAMLRMAFKMYNSVNYQLVQPEDNVQPELILVDGDAADGEAVWQKVKKKFPDAVVVFFGRNSPSFTAPYLMKPIRFDTLFQHLRNLQQGNGVWLADKAAAQKEAASEQSEQTVAHTAQQQQNTADHTQQSVSVVRFHTQGTLLGMVQKLAQQTEDTAILFENKPVLIVFPSVEKVLLAVESDALQQLCMQSDVEWQTKAVPASAPTAQLHDKAKLTLQSCIWQLSIWTARGRLIDPITPDTIIKLKAWPNMTRLAYLPESMRLSAFLVRTPVALNTLYKLLPVSLEDVLNYIAATYSIGSLSIEQPLTHSPAQQEKEMILTRNAPQAVAKPTASGEQTADHNESDEDKPKGLLARLMGRLRGN</sequence>
<accession>A0A855FVQ2</accession>
<proteinExistence type="predicted"/>
<organism evidence="2 3">
    <name type="scientific">Snodgrassella alvi</name>
    <dbReference type="NCBI Taxonomy" id="1196083"/>
    <lineage>
        <taxon>Bacteria</taxon>
        <taxon>Pseudomonadati</taxon>
        <taxon>Pseudomonadota</taxon>
        <taxon>Betaproteobacteria</taxon>
        <taxon>Neisseriales</taxon>
        <taxon>Neisseriaceae</taxon>
        <taxon>Snodgrassella</taxon>
    </lineage>
</organism>
<comment type="caution">
    <text evidence="2">The sequence shown here is derived from an EMBL/GenBank/DDBJ whole genome shotgun (WGS) entry which is preliminary data.</text>
</comment>
<evidence type="ECO:0000313" key="3">
    <source>
        <dbReference type="Proteomes" id="UP000230463"/>
    </source>
</evidence>
<feature type="compositionally biased region" description="Basic and acidic residues" evidence="1">
    <location>
        <begin position="360"/>
        <end position="372"/>
    </location>
</feature>
<dbReference type="AlphaFoldDB" id="A0A855FVQ2"/>
<dbReference type="Gene3D" id="3.30.930.10">
    <property type="entry name" value="Bira Bifunctional Protein, Domain 2"/>
    <property type="match status" value="1"/>
</dbReference>
<dbReference type="InterPro" id="IPR045864">
    <property type="entry name" value="aa-tRNA-synth_II/BPL/LPL"/>
</dbReference>
<dbReference type="Proteomes" id="UP000230463">
    <property type="component" value="Unassembled WGS sequence"/>
</dbReference>
<evidence type="ECO:0000256" key="1">
    <source>
        <dbReference type="SAM" id="MobiDB-lite"/>
    </source>
</evidence>
<feature type="region of interest" description="Disordered" evidence="1">
    <location>
        <begin position="344"/>
        <end position="374"/>
    </location>
</feature>
<evidence type="ECO:0000313" key="2">
    <source>
        <dbReference type="EMBL" id="PIT59478.1"/>
    </source>
</evidence>
<reference evidence="2 3" key="1">
    <citation type="journal article" date="2017" name="MBio">
        <title>Type VI secretion-mediated competition in the bee gut microbiome.</title>
        <authorList>
            <person name="Steele M.I."/>
            <person name="Kwong W.K."/>
            <person name="Powell J.E."/>
            <person name="Whiteley M."/>
            <person name="Moran N.A."/>
        </authorList>
    </citation>
    <scope>NUCLEOTIDE SEQUENCE [LARGE SCALE GENOMIC DNA]</scope>
    <source>
        <strain evidence="2 3">HK3</strain>
    </source>
</reference>
<dbReference type="EMBL" id="MEIU01000059">
    <property type="protein sequence ID" value="PIT59478.1"/>
    <property type="molecule type" value="Genomic_DNA"/>
</dbReference>